<evidence type="ECO:0000313" key="2">
    <source>
        <dbReference type="Proteomes" id="UP000275663"/>
    </source>
</evidence>
<dbReference type="Proteomes" id="UP000275663">
    <property type="component" value="Chromosome"/>
</dbReference>
<dbReference type="Pfam" id="PF09932">
    <property type="entry name" value="DUF2164"/>
    <property type="match status" value="1"/>
</dbReference>
<dbReference type="OrthoDB" id="573733at2"/>
<reference evidence="1 2" key="1">
    <citation type="journal article" date="2011" name="Int. J. Syst. Evol. Microbiol.">
        <title>Description of Undibacterium oligocarboniphilum sp. nov., isolated from purified water, and Undibacterium pigrum strain CCUG 49012 as the type strain of Undibacterium parvum sp. nov., and emended descriptions of the genus Undibacterium and the species Undibacterium pigrum.</title>
        <authorList>
            <person name="Eder W."/>
            <person name="Wanner G."/>
            <person name="Ludwig W."/>
            <person name="Busse H.J."/>
            <person name="Ziemke-Kageler F."/>
            <person name="Lang E."/>
        </authorList>
    </citation>
    <scope>NUCLEOTIDE SEQUENCE [LARGE SCALE GENOMIC DNA]</scope>
    <source>
        <strain evidence="1 2">DSM 23061</strain>
    </source>
</reference>
<proteinExistence type="predicted"/>
<sequence>MSIKLEKETQKQAIDSLQRYFDINMEERIGNLQAAALLDFLLEEIGPSIYNQAVRDAQNHMQHKVQELDIDVHETEFSYWQNQKKRR</sequence>
<evidence type="ECO:0000313" key="1">
    <source>
        <dbReference type="EMBL" id="AZP11083.1"/>
    </source>
</evidence>
<dbReference type="RefSeq" id="WP_126126482.1">
    <property type="nucleotide sequence ID" value="NZ_CP034464.1"/>
</dbReference>
<organism evidence="1 2">
    <name type="scientific">Undibacterium parvum</name>
    <dbReference type="NCBI Taxonomy" id="401471"/>
    <lineage>
        <taxon>Bacteria</taxon>
        <taxon>Pseudomonadati</taxon>
        <taxon>Pseudomonadota</taxon>
        <taxon>Betaproteobacteria</taxon>
        <taxon>Burkholderiales</taxon>
        <taxon>Oxalobacteraceae</taxon>
        <taxon>Undibacterium</taxon>
    </lineage>
</organism>
<dbReference type="InterPro" id="IPR018680">
    <property type="entry name" value="DUF2164"/>
</dbReference>
<protein>
    <submittedName>
        <fullName evidence="1">DUF2164 domain-containing protein</fullName>
    </submittedName>
</protein>
<name>A0A3Q9BNQ3_9BURK</name>
<dbReference type="KEGG" id="upv:EJN92_03080"/>
<keyword evidence="2" id="KW-1185">Reference proteome</keyword>
<accession>A0A3Q9BNQ3</accession>
<dbReference type="AlphaFoldDB" id="A0A3Q9BNQ3"/>
<gene>
    <name evidence="1" type="ORF">EJN92_03080</name>
</gene>
<dbReference type="EMBL" id="CP034464">
    <property type="protein sequence ID" value="AZP11083.1"/>
    <property type="molecule type" value="Genomic_DNA"/>
</dbReference>